<organism evidence="2">
    <name type="scientific">Micrurus lemniscatus lemniscatus</name>
    <dbReference type="NCBI Taxonomy" id="129467"/>
    <lineage>
        <taxon>Eukaryota</taxon>
        <taxon>Metazoa</taxon>
        <taxon>Chordata</taxon>
        <taxon>Craniata</taxon>
        <taxon>Vertebrata</taxon>
        <taxon>Euteleostomi</taxon>
        <taxon>Lepidosauria</taxon>
        <taxon>Squamata</taxon>
        <taxon>Bifurcata</taxon>
        <taxon>Unidentata</taxon>
        <taxon>Episquamata</taxon>
        <taxon>Toxicofera</taxon>
        <taxon>Serpentes</taxon>
        <taxon>Colubroidea</taxon>
        <taxon>Elapidae</taxon>
        <taxon>Elapinae</taxon>
        <taxon>Micrurus</taxon>
    </lineage>
</organism>
<reference evidence="2" key="1">
    <citation type="submission" date="2017-07" db="EMBL/GenBank/DDBJ databases">
        <authorList>
            <person name="Mikheyev A."/>
            <person name="Grau M."/>
        </authorList>
    </citation>
    <scope>NUCLEOTIDE SEQUENCE</scope>
    <source>
        <tissue evidence="2">Venom_gland</tissue>
    </source>
</reference>
<dbReference type="EMBL" id="IACK01122438">
    <property type="protein sequence ID" value="LAA88292.1"/>
    <property type="molecule type" value="Transcribed_RNA"/>
</dbReference>
<dbReference type="PROSITE" id="PS50878">
    <property type="entry name" value="RT_POL"/>
    <property type="match status" value="1"/>
</dbReference>
<evidence type="ECO:0000313" key="2">
    <source>
        <dbReference type="EMBL" id="LAA88292.1"/>
    </source>
</evidence>
<protein>
    <recommendedName>
        <fullName evidence="1">Reverse transcriptase domain-containing protein</fullName>
    </recommendedName>
</protein>
<feature type="domain" description="Reverse transcriptase" evidence="1">
    <location>
        <begin position="1"/>
        <end position="121"/>
    </location>
</feature>
<accession>A0A2D4IVP8</accession>
<proteinExistence type="predicted"/>
<sequence length="121" mass="14066">MSIYIKFRMDFSLTQIKNNLRIVLDVLEYYEAHPDKQVALVFLDAQKAFDNLKLQFLIQQIYNMNLGTKFENIVTTIYSTQKVNIIINGEYTRSVKIEKGDRQGCPLSPLLFILSLETLLT</sequence>
<name>A0A2D4IVP8_MICLE</name>
<dbReference type="AlphaFoldDB" id="A0A2D4IVP8"/>
<evidence type="ECO:0000259" key="1">
    <source>
        <dbReference type="PROSITE" id="PS50878"/>
    </source>
</evidence>
<dbReference type="PANTHER" id="PTHR31635">
    <property type="entry name" value="REVERSE TRANSCRIPTASE DOMAIN-CONTAINING PROTEIN-RELATED"/>
    <property type="match status" value="1"/>
</dbReference>
<dbReference type="InterPro" id="IPR000477">
    <property type="entry name" value="RT_dom"/>
</dbReference>
<dbReference type="Pfam" id="PF00078">
    <property type="entry name" value="RVT_1"/>
    <property type="match status" value="1"/>
</dbReference>
<dbReference type="PANTHER" id="PTHR31635:SF196">
    <property type="entry name" value="REVERSE TRANSCRIPTASE DOMAIN-CONTAINING PROTEIN-RELATED"/>
    <property type="match status" value="1"/>
</dbReference>
<reference evidence="2" key="2">
    <citation type="submission" date="2017-11" db="EMBL/GenBank/DDBJ databases">
        <title>Coralsnake Venomics: Analyses of Venom Gland Transcriptomes and Proteomes of Six Brazilian Taxa.</title>
        <authorList>
            <person name="Aird S.D."/>
            <person name="Jorge da Silva N."/>
            <person name="Qiu L."/>
            <person name="Villar-Briones A."/>
            <person name="Aparecida-Saddi V."/>
            <person name="Campos-Telles M.P."/>
            <person name="Grau M."/>
            <person name="Mikheyev A.S."/>
        </authorList>
    </citation>
    <scope>NUCLEOTIDE SEQUENCE</scope>
    <source>
        <tissue evidence="2">Venom_gland</tissue>
    </source>
</reference>